<protein>
    <submittedName>
        <fullName evidence="6">ABC-type branched-subunit amino acid transport system substrate-binding protein</fullName>
    </submittedName>
</protein>
<dbReference type="PANTHER" id="PTHR47235">
    <property type="entry name" value="BLR6548 PROTEIN"/>
    <property type="match status" value="1"/>
</dbReference>
<dbReference type="AlphaFoldDB" id="A0A7Y9EYM1"/>
<dbReference type="Pfam" id="PF13458">
    <property type="entry name" value="Peripla_BP_6"/>
    <property type="match status" value="1"/>
</dbReference>
<dbReference type="InterPro" id="IPR028082">
    <property type="entry name" value="Peripla_BP_I"/>
</dbReference>
<evidence type="ECO:0000256" key="4">
    <source>
        <dbReference type="SAM" id="SignalP"/>
    </source>
</evidence>
<dbReference type="CDD" id="cd06343">
    <property type="entry name" value="PBP1_ABC_ligand_binding-like"/>
    <property type="match status" value="1"/>
</dbReference>
<evidence type="ECO:0000256" key="2">
    <source>
        <dbReference type="ARBA" id="ARBA00022729"/>
    </source>
</evidence>
<evidence type="ECO:0000259" key="5">
    <source>
        <dbReference type="Pfam" id="PF13458"/>
    </source>
</evidence>
<feature type="chain" id="PRO_5038907086" evidence="4">
    <location>
        <begin position="21"/>
        <end position="443"/>
    </location>
</feature>
<dbReference type="SUPFAM" id="SSF53822">
    <property type="entry name" value="Periplasmic binding protein-like I"/>
    <property type="match status" value="1"/>
</dbReference>
<sequence length="443" mass="46628">MKARLLAPVAGLLTATMVLAGCGAGGDRESDGGSDGGGASDVGVTEDTVTVGGHFPLTGVAAPGYSEIPTGAQAYFDFVNAAGGVNGRQIEYIVKDDGYNPTNTSQVTNELVLQDEIFAMVGGLGTPTHSAVVDFLNSEGVPDLFVSSGSLQWGDDVESKPYTFGWQPDYEIEGKIIGQYIAENMPKAKVGLFLQDDDFGEDGEKGVRQYLDKQIVGVERYTSGNTDVGPQVAGLQAAGADLVIAFNTPSYTALTQLTSLALGYDPTWFYSNVGSDPQLVGSLLNRFSEGAVEGDNSALNGVLTTEYIPGVDAADDPWVQLWQKVWDQEGEGGELTNYRIYGMSQAYAFVQALQAAGEDLTRDGLVEAVESFEDIEGPQLAPFRFSADSHMGISGMRVVELQGGKAEELTPVLVSDIGDAPIEEDSSDQANDAPPESGVPDAG</sequence>
<proteinExistence type="inferred from homology"/>
<evidence type="ECO:0000256" key="1">
    <source>
        <dbReference type="ARBA" id="ARBA00010062"/>
    </source>
</evidence>
<gene>
    <name evidence="6" type="ORF">BKA08_000522</name>
</gene>
<dbReference type="EMBL" id="JACCBE010000001">
    <property type="protein sequence ID" value="NYD56284.1"/>
    <property type="molecule type" value="Genomic_DNA"/>
</dbReference>
<dbReference type="InterPro" id="IPR028081">
    <property type="entry name" value="Leu-bd"/>
</dbReference>
<dbReference type="RefSeq" id="WP_179614212.1">
    <property type="nucleotide sequence ID" value="NZ_CP059163.1"/>
</dbReference>
<keyword evidence="2 4" id="KW-0732">Signal</keyword>
<feature type="region of interest" description="Disordered" evidence="3">
    <location>
        <begin position="416"/>
        <end position="443"/>
    </location>
</feature>
<evidence type="ECO:0000313" key="6">
    <source>
        <dbReference type="EMBL" id="NYD56284.1"/>
    </source>
</evidence>
<reference evidence="6 7" key="1">
    <citation type="submission" date="2020-07" db="EMBL/GenBank/DDBJ databases">
        <title>Sequencing the genomes of 1000 actinobacteria strains.</title>
        <authorList>
            <person name="Klenk H.-P."/>
        </authorList>
    </citation>
    <scope>NUCLEOTIDE SEQUENCE [LARGE SCALE GENOMIC DNA]</scope>
    <source>
        <strain evidence="6 7">DSM 18965</strain>
    </source>
</reference>
<comment type="caution">
    <text evidence="6">The sequence shown here is derived from an EMBL/GenBank/DDBJ whole genome shotgun (WGS) entry which is preliminary data.</text>
</comment>
<feature type="region of interest" description="Disordered" evidence="3">
    <location>
        <begin position="26"/>
        <end position="45"/>
    </location>
</feature>
<dbReference type="PROSITE" id="PS51257">
    <property type="entry name" value="PROKAR_LIPOPROTEIN"/>
    <property type="match status" value="1"/>
</dbReference>
<dbReference type="Gene3D" id="3.40.50.2300">
    <property type="match status" value="2"/>
</dbReference>
<dbReference type="PANTHER" id="PTHR47235:SF1">
    <property type="entry name" value="BLR6548 PROTEIN"/>
    <property type="match status" value="1"/>
</dbReference>
<evidence type="ECO:0000256" key="3">
    <source>
        <dbReference type="SAM" id="MobiDB-lite"/>
    </source>
</evidence>
<accession>A0A7Y9EYM1</accession>
<name>A0A7Y9EYM1_9ACTN</name>
<feature type="signal peptide" evidence="4">
    <location>
        <begin position="1"/>
        <end position="20"/>
    </location>
</feature>
<feature type="domain" description="Leucine-binding protein" evidence="5">
    <location>
        <begin position="48"/>
        <end position="404"/>
    </location>
</feature>
<evidence type="ECO:0000313" key="7">
    <source>
        <dbReference type="Proteomes" id="UP000516957"/>
    </source>
</evidence>
<keyword evidence="7" id="KW-1185">Reference proteome</keyword>
<dbReference type="Proteomes" id="UP000516957">
    <property type="component" value="Unassembled WGS sequence"/>
</dbReference>
<comment type="similarity">
    <text evidence="1">Belongs to the leucine-binding protein family.</text>
</comment>
<organism evidence="6 7">
    <name type="scientific">Nocardioides marinisabuli</name>
    <dbReference type="NCBI Taxonomy" id="419476"/>
    <lineage>
        <taxon>Bacteria</taxon>
        <taxon>Bacillati</taxon>
        <taxon>Actinomycetota</taxon>
        <taxon>Actinomycetes</taxon>
        <taxon>Propionibacteriales</taxon>
        <taxon>Nocardioidaceae</taxon>
        <taxon>Nocardioides</taxon>
    </lineage>
</organism>